<dbReference type="AlphaFoldDB" id="A0A0A9FAF0"/>
<accession>A0A0A9FAF0</accession>
<name>A0A0A9FAF0_ARUDO</name>
<dbReference type="EMBL" id="GBRH01189722">
    <property type="protein sequence ID" value="JAE08174.1"/>
    <property type="molecule type" value="Transcribed_RNA"/>
</dbReference>
<sequence length="43" mass="4720">MNPKFSLSLLSRPIRSSRAAMSPLANQLLLAHFSFTRGNTCSP</sequence>
<protein>
    <submittedName>
        <fullName evidence="1">Uncharacterized protein</fullName>
    </submittedName>
</protein>
<evidence type="ECO:0000313" key="1">
    <source>
        <dbReference type="EMBL" id="JAE08174.1"/>
    </source>
</evidence>
<reference evidence="1" key="2">
    <citation type="journal article" date="2015" name="Data Brief">
        <title>Shoot transcriptome of the giant reed, Arundo donax.</title>
        <authorList>
            <person name="Barrero R.A."/>
            <person name="Guerrero F.D."/>
            <person name="Moolhuijzen P."/>
            <person name="Goolsby J.A."/>
            <person name="Tidwell J."/>
            <person name="Bellgard S.E."/>
            <person name="Bellgard M.I."/>
        </authorList>
    </citation>
    <scope>NUCLEOTIDE SEQUENCE</scope>
    <source>
        <tissue evidence="1">Shoot tissue taken approximately 20 cm above the soil surface</tissue>
    </source>
</reference>
<reference evidence="1" key="1">
    <citation type="submission" date="2014-09" db="EMBL/GenBank/DDBJ databases">
        <authorList>
            <person name="Magalhaes I.L.F."/>
            <person name="Oliveira U."/>
            <person name="Santos F.R."/>
            <person name="Vidigal T.H.D.A."/>
            <person name="Brescovit A.D."/>
            <person name="Santos A.J."/>
        </authorList>
    </citation>
    <scope>NUCLEOTIDE SEQUENCE</scope>
    <source>
        <tissue evidence="1">Shoot tissue taken approximately 20 cm above the soil surface</tissue>
    </source>
</reference>
<proteinExistence type="predicted"/>
<organism evidence="1">
    <name type="scientific">Arundo donax</name>
    <name type="common">Giant reed</name>
    <name type="synonym">Donax arundinaceus</name>
    <dbReference type="NCBI Taxonomy" id="35708"/>
    <lineage>
        <taxon>Eukaryota</taxon>
        <taxon>Viridiplantae</taxon>
        <taxon>Streptophyta</taxon>
        <taxon>Embryophyta</taxon>
        <taxon>Tracheophyta</taxon>
        <taxon>Spermatophyta</taxon>
        <taxon>Magnoliopsida</taxon>
        <taxon>Liliopsida</taxon>
        <taxon>Poales</taxon>
        <taxon>Poaceae</taxon>
        <taxon>PACMAD clade</taxon>
        <taxon>Arundinoideae</taxon>
        <taxon>Arundineae</taxon>
        <taxon>Arundo</taxon>
    </lineage>
</organism>